<dbReference type="InterPro" id="IPR047140">
    <property type="entry name" value="LabA"/>
</dbReference>
<dbReference type="InterPro" id="IPR021139">
    <property type="entry name" value="NYN"/>
</dbReference>
<evidence type="ECO:0000313" key="3">
    <source>
        <dbReference type="Proteomes" id="UP000032102"/>
    </source>
</evidence>
<dbReference type="Proteomes" id="UP000032102">
    <property type="component" value="Unassembled WGS sequence"/>
</dbReference>
<dbReference type="GO" id="GO:0004540">
    <property type="term" value="F:RNA nuclease activity"/>
    <property type="evidence" value="ECO:0007669"/>
    <property type="project" value="InterPro"/>
</dbReference>
<sequence length="201" mass="23195">MSLLLFFMWGGMFLYSRIALFIDGGYLDNVLKWHGKAKIDYSKLAAAMANDHLLLRTYYYHCLPYQSPNPSSEEKEYFSNAQSFFKRLNRLESFTVREGKLAFRGIDDRGFPVFEQKRVDVMLATDLVMHSTKKLITHAALLTGDSDFLPALQIAQSEGAHITLYYSDESDDIRPHDELLDIVDDRRLINKDFIHSIKRGS</sequence>
<organism evidence="2 3">
    <name type="scientific">Anoxybacillus thermarum</name>
    <dbReference type="NCBI Taxonomy" id="404937"/>
    <lineage>
        <taxon>Bacteria</taxon>
        <taxon>Bacillati</taxon>
        <taxon>Bacillota</taxon>
        <taxon>Bacilli</taxon>
        <taxon>Bacillales</taxon>
        <taxon>Anoxybacillaceae</taxon>
        <taxon>Anoxybacillus</taxon>
    </lineage>
</organism>
<gene>
    <name evidence="2" type="ORF">LH47_01699</name>
</gene>
<dbReference type="PATRIC" id="fig|404937.3.peg.1804"/>
<reference evidence="2 3" key="1">
    <citation type="submission" date="2015-01" db="EMBL/GenBank/DDBJ databases">
        <title>Draft genome of Anoxybacillus thermarum strain AF/04.</title>
        <authorList>
            <person name="Poli A."/>
            <person name="Nicolaus B."/>
            <person name="Chan K.-G."/>
            <person name="Kahar U.M."/>
            <person name="Yaakob A.S."/>
            <person name="Chan C.S."/>
            <person name="Goh K.M."/>
        </authorList>
    </citation>
    <scope>NUCLEOTIDE SEQUENCE [LARGE SCALE GENOMIC DNA]</scope>
    <source>
        <strain evidence="2 3">AF/04</strain>
    </source>
</reference>
<dbReference type="AlphaFoldDB" id="A0A0D0RZU0"/>
<name>A0A0D0RZU0_9BACL</name>
<feature type="domain" description="NYN" evidence="1">
    <location>
        <begin position="17"/>
        <end position="167"/>
    </location>
</feature>
<accession>A0A0D0RZU0</accession>
<evidence type="ECO:0000313" key="2">
    <source>
        <dbReference type="EMBL" id="KIQ94216.1"/>
    </source>
</evidence>
<dbReference type="Gene3D" id="3.40.50.1010">
    <property type="entry name" value="5'-nuclease"/>
    <property type="match status" value="1"/>
</dbReference>
<dbReference type="PANTHER" id="PTHR35458:SF8">
    <property type="entry name" value="SLR0650 PROTEIN"/>
    <property type="match status" value="1"/>
</dbReference>
<keyword evidence="3" id="KW-1185">Reference proteome</keyword>
<comment type="caution">
    <text evidence="2">The sequence shown here is derived from an EMBL/GenBank/DDBJ whole genome shotgun (WGS) entry which is preliminary data.</text>
</comment>
<evidence type="ECO:0000259" key="1">
    <source>
        <dbReference type="Pfam" id="PF01936"/>
    </source>
</evidence>
<proteinExistence type="predicted"/>
<dbReference type="PANTHER" id="PTHR35458">
    <property type="entry name" value="SLR0755 PROTEIN"/>
    <property type="match status" value="1"/>
</dbReference>
<protein>
    <submittedName>
        <fullName evidence="2">NYN domain protein</fullName>
    </submittedName>
</protein>
<dbReference type="EMBL" id="JXTH01000030">
    <property type="protein sequence ID" value="KIQ94216.1"/>
    <property type="molecule type" value="Genomic_DNA"/>
</dbReference>
<dbReference type="Pfam" id="PF01936">
    <property type="entry name" value="NYN"/>
    <property type="match status" value="1"/>
</dbReference>